<evidence type="ECO:0000256" key="7">
    <source>
        <dbReference type="ARBA" id="ARBA00023242"/>
    </source>
</evidence>
<dbReference type="InterPro" id="IPR021987">
    <property type="entry name" value="SLED"/>
</dbReference>
<feature type="repeat" description="MBT" evidence="8">
    <location>
        <begin position="291"/>
        <end position="392"/>
    </location>
</feature>
<dbReference type="SUPFAM" id="SSF47769">
    <property type="entry name" value="SAM/Pointed domain"/>
    <property type="match status" value="1"/>
</dbReference>
<dbReference type="SMART" id="SM00561">
    <property type="entry name" value="MBT"/>
    <property type="match status" value="2"/>
</dbReference>
<organism evidence="11 12">
    <name type="scientific">Mesocricetus auratus</name>
    <name type="common">Golden hamster</name>
    <dbReference type="NCBI Taxonomy" id="10036"/>
    <lineage>
        <taxon>Eukaryota</taxon>
        <taxon>Metazoa</taxon>
        <taxon>Chordata</taxon>
        <taxon>Craniata</taxon>
        <taxon>Vertebrata</taxon>
        <taxon>Euteleostomi</taxon>
        <taxon>Mammalia</taxon>
        <taxon>Eutheria</taxon>
        <taxon>Euarchontoglires</taxon>
        <taxon>Glires</taxon>
        <taxon>Rodentia</taxon>
        <taxon>Myomorpha</taxon>
        <taxon>Muroidea</taxon>
        <taxon>Cricetidae</taxon>
        <taxon>Cricetinae</taxon>
        <taxon>Mesocricetus</taxon>
    </lineage>
</organism>
<feature type="compositionally biased region" description="Basic and acidic residues" evidence="9">
    <location>
        <begin position="520"/>
        <end position="530"/>
    </location>
</feature>
<dbReference type="RefSeq" id="XP_040600041.1">
    <property type="nucleotide sequence ID" value="XM_040744107.1"/>
</dbReference>
<keyword evidence="7" id="KW-0539">Nucleus</keyword>
<evidence type="ECO:0000256" key="4">
    <source>
        <dbReference type="ARBA" id="ARBA00022737"/>
    </source>
</evidence>
<dbReference type="Proteomes" id="UP000886700">
    <property type="component" value="Unplaced"/>
</dbReference>
<dbReference type="PANTHER" id="PTHR12247">
    <property type="entry name" value="POLYCOMB GROUP PROTEIN"/>
    <property type="match status" value="1"/>
</dbReference>
<evidence type="ECO:0000256" key="2">
    <source>
        <dbReference type="ARBA" id="ARBA00008469"/>
    </source>
</evidence>
<evidence type="ECO:0000313" key="12">
    <source>
        <dbReference type="RefSeq" id="XP_040600041.1"/>
    </source>
</evidence>
<evidence type="ECO:0000256" key="9">
    <source>
        <dbReference type="SAM" id="MobiDB-lite"/>
    </source>
</evidence>
<feature type="compositionally biased region" description="Basic and acidic residues" evidence="9">
    <location>
        <begin position="440"/>
        <end position="449"/>
    </location>
</feature>
<accession>A0ABM2XEU1</accession>
<feature type="region of interest" description="Disordered" evidence="9">
    <location>
        <begin position="637"/>
        <end position="658"/>
    </location>
</feature>
<dbReference type="InterPro" id="IPR033763">
    <property type="entry name" value="SCML2_RBR"/>
</dbReference>
<sequence>MTEVLLLGWRRPEVRGAPGPPWGVETKSWFWSPDGCLQGGWWGALGASPALGTPPYCRASVPPQFVPTPVSHPWTLYPRCHGCLVSLSVLCGPPRLLARSAALHTCSEPFPWPVLLEAFRPLAQLPQRGPSPAVPTAPSAILLRENKAEEDIMGQTVNEESMDVKKDNQEKTTHSSTSTVESNYFDWDKYLKETGSVRAPSEYFRQSQTPPTNEFQVGMKLEARDPRNIGSVCVASVIATTGARLRLRLDGSDNKNDFWRLVDSSDIQPVGTCEQEGDLLQPPLGYRMKVSSWPMFLLRTLTGSELAPAVFFKKEPPPPPLNNFKVGMKIEAVDRKNPYLICPATIGAVKGDQIHVTFDGWSGTFDYWCKYDSRDIFPVGWCCLTGDVLQPPGNTAEKKPKSRGATRPWKDGATALETEGAAPEAAEKSKGSVFTNPFVDEDRPVKDDQTAPGWKKPKGRGFTKPGKDEVRPGKDNQAAQVAKNPKGRGLSKHWEGESRPGKDVKTAPAGKRPKGRGLPKPREGEFRPGKDVQTAPAEKKRKGKTVTKLWKDQAGLFEDEEAGPAEKKRRGKTVTKTWKDQAGLSEDEEAGPAEKKRKGKTVTKTWKDQAGLFEEAGSAEKKRKGKTVTKTWKDQAGLFEDAEAGPAEKKRKGKTVTKQWKGQVGLFEDAEAGPAEKKRKGKTVTKLWKDKAKLFEDEASPAGKKRKGKTATKQWKDLSRFFEDEEAGPAEKKYKGKTVTKRWKDQGRPFEDEEAAQAEQKRKRKRASKFWKEQAKLLEDEEAIPALFSALSVKSTENTPPSSDEQPKSSTSKGARSSKKSPRKTTIVTPVSKKSKKSGQTKPTGDTSATKKVITAKLVEPNKKGGQSGKKEKCIPVVSSTSSASLSSLMRRSSSSSMSSMEPSKIVMSTVCVYINKHGDCGPYLDPQKVRQLPNHFGPGPVNVILQRTVQACVDCAIDTKTVFLFLKPDNRGGEIITAFFDGKVHTVQLPPVNSASFVLRFLENFCHSLQCDKFLSSQPFKRKTTTDLDQNKSAVSEELKERRCFKRCSQRPLPASSKVPRKTGRTSKVLSPEGHGMSKMKSFPETSENSSIGDSLYPALTSVSKNVSEIVSNTSSTSIILKKSSTSTTYKHIKFQWKKKNEASSYIAVPDPSVLKQGFCKDPATWSVDEVIQFMKHTDPHISGPLADLFRQHEIDGKALLLLKSELMMKYMGLKLGPALKLCYYIEKLKEVKYN</sequence>
<reference evidence="12" key="1">
    <citation type="submission" date="2025-08" db="UniProtKB">
        <authorList>
            <consortium name="RefSeq"/>
        </authorList>
    </citation>
    <scope>IDENTIFICATION</scope>
    <source>
        <tissue evidence="12">Liver</tissue>
    </source>
</reference>
<dbReference type="InterPro" id="IPR001660">
    <property type="entry name" value="SAM"/>
</dbReference>
<evidence type="ECO:0000256" key="3">
    <source>
        <dbReference type="ARBA" id="ARBA00022491"/>
    </source>
</evidence>
<dbReference type="CDD" id="cd20092">
    <property type="entry name" value="MBT_dScm-like_rpt2"/>
    <property type="match status" value="1"/>
</dbReference>
<dbReference type="Pfam" id="PF17208">
    <property type="entry name" value="RBR"/>
    <property type="match status" value="1"/>
</dbReference>
<dbReference type="InterPro" id="IPR013761">
    <property type="entry name" value="SAM/pointed_sf"/>
</dbReference>
<feature type="compositionally biased region" description="Polar residues" evidence="9">
    <location>
        <begin position="792"/>
        <end position="815"/>
    </location>
</feature>
<feature type="compositionally biased region" description="Polar residues" evidence="9">
    <location>
        <begin position="840"/>
        <end position="850"/>
    </location>
</feature>
<feature type="compositionally biased region" description="Basic and acidic residues" evidence="9">
    <location>
        <begin position="162"/>
        <end position="173"/>
    </location>
</feature>
<protein>
    <submittedName>
        <fullName evidence="12">Sex comb on midleg-like protein 2 isoform X1</fullName>
    </submittedName>
</protein>
<comment type="subcellular location">
    <subcellularLocation>
        <location evidence="1">Nucleus</location>
    </subcellularLocation>
</comment>
<dbReference type="PROSITE" id="PS51079">
    <property type="entry name" value="MBT"/>
    <property type="match status" value="2"/>
</dbReference>
<feature type="repeat" description="MBT" evidence="8">
    <location>
        <begin position="185"/>
        <end position="283"/>
    </location>
</feature>
<keyword evidence="3" id="KW-0678">Repressor</keyword>
<keyword evidence="11" id="KW-1185">Reference proteome</keyword>
<gene>
    <name evidence="12" type="primary">Scml2</name>
</gene>
<feature type="region of interest" description="Disordered" evidence="9">
    <location>
        <begin position="156"/>
        <end position="177"/>
    </location>
</feature>
<feature type="region of interest" description="Disordered" evidence="9">
    <location>
        <begin position="697"/>
        <end position="770"/>
    </location>
</feature>
<feature type="compositionally biased region" description="Basic and acidic residues" evidence="9">
    <location>
        <begin position="492"/>
        <end position="505"/>
    </location>
</feature>
<dbReference type="InterPro" id="IPR038348">
    <property type="entry name" value="SLED_sf"/>
</dbReference>
<dbReference type="Pfam" id="PF00536">
    <property type="entry name" value="SAM_1"/>
    <property type="match status" value="1"/>
</dbReference>
<feature type="region of interest" description="Disordered" evidence="9">
    <location>
        <begin position="792"/>
        <end position="853"/>
    </location>
</feature>
<proteinExistence type="inferred from homology"/>
<dbReference type="InterPro" id="IPR050548">
    <property type="entry name" value="PcG_chromatin_remod_factors"/>
</dbReference>
<keyword evidence="4" id="KW-0677">Repeat</keyword>
<dbReference type="Pfam" id="PF12140">
    <property type="entry name" value="SLED"/>
    <property type="match status" value="1"/>
</dbReference>
<keyword evidence="6" id="KW-0804">Transcription</keyword>
<evidence type="ECO:0000259" key="10">
    <source>
        <dbReference type="SMART" id="SM00454"/>
    </source>
</evidence>
<name>A0ABM2XEU1_MESAU</name>
<dbReference type="SUPFAM" id="SSF63748">
    <property type="entry name" value="Tudor/PWWP/MBT"/>
    <property type="match status" value="2"/>
</dbReference>
<dbReference type="GeneID" id="101841272"/>
<dbReference type="Gene3D" id="1.10.150.50">
    <property type="entry name" value="Transcription Factor, Ets-1"/>
    <property type="match status" value="1"/>
</dbReference>
<feature type="region of interest" description="Disordered" evidence="9">
    <location>
        <begin position="390"/>
        <end position="409"/>
    </location>
</feature>
<feature type="domain" description="SAM" evidence="10">
    <location>
        <begin position="1164"/>
        <end position="1233"/>
    </location>
</feature>
<evidence type="ECO:0000256" key="6">
    <source>
        <dbReference type="ARBA" id="ARBA00023163"/>
    </source>
</evidence>
<keyword evidence="5" id="KW-0805">Transcription regulation</keyword>
<feature type="region of interest" description="Disordered" evidence="9">
    <location>
        <begin position="1051"/>
        <end position="1090"/>
    </location>
</feature>
<dbReference type="InterPro" id="IPR004092">
    <property type="entry name" value="Mbt"/>
</dbReference>
<evidence type="ECO:0000256" key="1">
    <source>
        <dbReference type="ARBA" id="ARBA00004123"/>
    </source>
</evidence>
<dbReference type="PANTHER" id="PTHR12247:SF84">
    <property type="entry name" value="SEX COMB ON MIDLEG-LIKE PROTEIN 2"/>
    <property type="match status" value="1"/>
</dbReference>
<evidence type="ECO:0000256" key="8">
    <source>
        <dbReference type="PROSITE-ProRule" id="PRU00459"/>
    </source>
</evidence>
<feature type="region of interest" description="Disordered" evidence="9">
    <location>
        <begin position="418"/>
        <end position="603"/>
    </location>
</feature>
<dbReference type="InterPro" id="IPR047531">
    <property type="entry name" value="SAM_Scm-like"/>
</dbReference>
<evidence type="ECO:0000256" key="5">
    <source>
        <dbReference type="ARBA" id="ARBA00023015"/>
    </source>
</evidence>
<dbReference type="SMART" id="SM00454">
    <property type="entry name" value="SAM"/>
    <property type="match status" value="1"/>
</dbReference>
<evidence type="ECO:0000313" key="11">
    <source>
        <dbReference type="Proteomes" id="UP000886700"/>
    </source>
</evidence>
<dbReference type="Gene3D" id="2.30.30.140">
    <property type="match status" value="2"/>
</dbReference>
<dbReference type="Pfam" id="PF02820">
    <property type="entry name" value="MBT"/>
    <property type="match status" value="2"/>
</dbReference>
<dbReference type="CDD" id="cd09578">
    <property type="entry name" value="SAM_Scm"/>
    <property type="match status" value="1"/>
</dbReference>
<comment type="similarity">
    <text evidence="2">Belongs to the SCM family.</text>
</comment>
<feature type="compositionally biased region" description="Basic and acidic residues" evidence="9">
    <location>
        <begin position="465"/>
        <end position="474"/>
    </location>
</feature>
<dbReference type="Gene3D" id="3.90.1150.190">
    <property type="entry name" value="SLED domain"/>
    <property type="match status" value="1"/>
</dbReference>